<dbReference type="EMBL" id="UYRU01074402">
    <property type="protein sequence ID" value="VDN24583.1"/>
    <property type="molecule type" value="Genomic_DNA"/>
</dbReference>
<keyword evidence="3" id="KW-1133">Transmembrane helix</keyword>
<dbReference type="InterPro" id="IPR004299">
    <property type="entry name" value="MBOAT_fam"/>
</dbReference>
<reference evidence="5 6" key="1">
    <citation type="submission" date="2018-11" db="EMBL/GenBank/DDBJ databases">
        <authorList>
            <consortium name="Pathogen Informatics"/>
        </authorList>
    </citation>
    <scope>NUCLEOTIDE SEQUENCE [LARGE SCALE GENOMIC DNA]</scope>
</reference>
<dbReference type="OrthoDB" id="286734at2759"/>
<gene>
    <name evidence="5" type="ORF">DILT_LOCUS14466</name>
</gene>
<accession>A0A3P7MLS7</accession>
<evidence type="ECO:0000256" key="1">
    <source>
        <dbReference type="ARBA" id="ARBA00004141"/>
    </source>
</evidence>
<proteinExistence type="predicted"/>
<dbReference type="GO" id="GO:0016020">
    <property type="term" value="C:membrane"/>
    <property type="evidence" value="ECO:0007669"/>
    <property type="project" value="UniProtKB-SubCell"/>
</dbReference>
<keyword evidence="2" id="KW-0812">Transmembrane</keyword>
<name>A0A3P7MLS7_DIBLA</name>
<dbReference type="Pfam" id="PF03062">
    <property type="entry name" value="MBOAT"/>
    <property type="match status" value="1"/>
</dbReference>
<evidence type="ECO:0000313" key="5">
    <source>
        <dbReference type="EMBL" id="VDN24583.1"/>
    </source>
</evidence>
<keyword evidence="6" id="KW-1185">Reference proteome</keyword>
<dbReference type="Proteomes" id="UP000281553">
    <property type="component" value="Unassembled WGS sequence"/>
</dbReference>
<evidence type="ECO:0000313" key="6">
    <source>
        <dbReference type="Proteomes" id="UP000281553"/>
    </source>
</evidence>
<keyword evidence="4" id="KW-0472">Membrane</keyword>
<evidence type="ECO:0000256" key="2">
    <source>
        <dbReference type="ARBA" id="ARBA00022692"/>
    </source>
</evidence>
<evidence type="ECO:0000256" key="3">
    <source>
        <dbReference type="ARBA" id="ARBA00022989"/>
    </source>
</evidence>
<comment type="subcellular location">
    <subcellularLocation>
        <location evidence="1">Membrane</location>
        <topology evidence="1">Multi-pass membrane protein</topology>
    </subcellularLocation>
</comment>
<sequence>MRGRFMFPRGGVPPLVNYGEEDVVLFAASHTDGHIPRPLEFLSYCVNFQTILVGPPLSYKDYLIYIEDRQADYLKTDAQKTYFLNFLPPPVLFGRVICMAHFGRCRMRIACNREWLVGVVEDCSMFMRYFMVGRAVVSYA</sequence>
<protein>
    <submittedName>
        <fullName evidence="5">Uncharacterized protein</fullName>
    </submittedName>
</protein>
<organism evidence="5 6">
    <name type="scientific">Dibothriocephalus latus</name>
    <name type="common">Fish tapeworm</name>
    <name type="synonym">Diphyllobothrium latum</name>
    <dbReference type="NCBI Taxonomy" id="60516"/>
    <lineage>
        <taxon>Eukaryota</taxon>
        <taxon>Metazoa</taxon>
        <taxon>Spiralia</taxon>
        <taxon>Lophotrochozoa</taxon>
        <taxon>Platyhelminthes</taxon>
        <taxon>Cestoda</taxon>
        <taxon>Eucestoda</taxon>
        <taxon>Diphyllobothriidea</taxon>
        <taxon>Diphyllobothriidae</taxon>
        <taxon>Dibothriocephalus</taxon>
    </lineage>
</organism>
<dbReference type="AlphaFoldDB" id="A0A3P7MLS7"/>
<evidence type="ECO:0000256" key="4">
    <source>
        <dbReference type="ARBA" id="ARBA00023136"/>
    </source>
</evidence>